<keyword evidence="1" id="KW-1133">Transmembrane helix</keyword>
<reference evidence="3" key="1">
    <citation type="submission" date="2025-08" db="UniProtKB">
        <authorList>
            <consortium name="RefSeq"/>
        </authorList>
    </citation>
    <scope>IDENTIFICATION</scope>
    <source>
        <tissue evidence="3">Gonads</tissue>
    </source>
</reference>
<feature type="transmembrane region" description="Helical" evidence="1">
    <location>
        <begin position="45"/>
        <end position="67"/>
    </location>
</feature>
<dbReference type="AlphaFoldDB" id="A0A6J2XP06"/>
<keyword evidence="2" id="KW-1185">Reference proteome</keyword>
<keyword evidence="1" id="KW-0472">Membrane</keyword>
<dbReference type="Proteomes" id="UP000504635">
    <property type="component" value="Unplaced"/>
</dbReference>
<sequence length="226" mass="25772">MFPTFGPNLVGIGVDGSVSSRNAPSSRNSRSCEGFCDRAFDCLVYFTRFCGILTAIVLAGVGIDFLYHQRYPGYYIISFSIFVFIAEILWVVTLFLKVSIRADHKIWRIWKYVMLMDDWKKSPFYVLIGLMTLYKPYKLWLVYLAGGLAISLAILHIVTSICQKIHRRKRKRKEHRFGHGDLDSLESSKFEEVTEVLDDGMPEPIAGSSVSLSDSLHTEQDTILEI</sequence>
<evidence type="ECO:0000313" key="2">
    <source>
        <dbReference type="Proteomes" id="UP000504635"/>
    </source>
</evidence>
<accession>A0A6J2XP06</accession>
<dbReference type="RefSeq" id="XP_030753102.1">
    <property type="nucleotide sequence ID" value="XM_030897242.1"/>
</dbReference>
<keyword evidence="1" id="KW-0812">Transmembrane</keyword>
<evidence type="ECO:0000313" key="3">
    <source>
        <dbReference type="RefSeq" id="XP_030753102.1"/>
    </source>
</evidence>
<protein>
    <submittedName>
        <fullName evidence="3">Uncharacterized protein LOC115880113</fullName>
    </submittedName>
</protein>
<dbReference type="InParanoid" id="A0A6J2XP06"/>
<dbReference type="GeneID" id="115880113"/>
<name>A0A6J2XP06_SITOR</name>
<dbReference type="OrthoDB" id="5946061at2759"/>
<dbReference type="KEGG" id="soy:115880113"/>
<dbReference type="Pfam" id="PF16054">
    <property type="entry name" value="TMEM72"/>
    <property type="match status" value="1"/>
</dbReference>
<organism evidence="2 3">
    <name type="scientific">Sitophilus oryzae</name>
    <name type="common">Rice weevil</name>
    <name type="synonym">Curculio oryzae</name>
    <dbReference type="NCBI Taxonomy" id="7048"/>
    <lineage>
        <taxon>Eukaryota</taxon>
        <taxon>Metazoa</taxon>
        <taxon>Ecdysozoa</taxon>
        <taxon>Arthropoda</taxon>
        <taxon>Hexapoda</taxon>
        <taxon>Insecta</taxon>
        <taxon>Pterygota</taxon>
        <taxon>Neoptera</taxon>
        <taxon>Endopterygota</taxon>
        <taxon>Coleoptera</taxon>
        <taxon>Polyphaga</taxon>
        <taxon>Cucujiformia</taxon>
        <taxon>Curculionidae</taxon>
        <taxon>Dryophthorinae</taxon>
        <taxon>Sitophilus</taxon>
    </lineage>
</organism>
<dbReference type="PANTHER" id="PTHR28474">
    <property type="entry name" value="TRANSMEMBRANE PROTEIN 72"/>
    <property type="match status" value="1"/>
</dbReference>
<feature type="transmembrane region" description="Helical" evidence="1">
    <location>
        <begin position="140"/>
        <end position="162"/>
    </location>
</feature>
<dbReference type="PANTHER" id="PTHR28474:SF1">
    <property type="entry name" value="TRANSMEMBRANE PROTEIN 72"/>
    <property type="match status" value="1"/>
</dbReference>
<dbReference type="InterPro" id="IPR032055">
    <property type="entry name" value="TMEM72"/>
</dbReference>
<proteinExistence type="predicted"/>
<evidence type="ECO:0000256" key="1">
    <source>
        <dbReference type="SAM" id="Phobius"/>
    </source>
</evidence>
<feature type="transmembrane region" description="Helical" evidence="1">
    <location>
        <begin position="73"/>
        <end position="98"/>
    </location>
</feature>
<gene>
    <name evidence="3" type="primary">LOC115880113</name>
</gene>